<organism evidence="1 2">
    <name type="scientific">Chondrus crispus</name>
    <name type="common">Carrageen Irish moss</name>
    <name type="synonym">Polymorpha crispa</name>
    <dbReference type="NCBI Taxonomy" id="2769"/>
    <lineage>
        <taxon>Eukaryota</taxon>
        <taxon>Rhodophyta</taxon>
        <taxon>Florideophyceae</taxon>
        <taxon>Rhodymeniophycidae</taxon>
        <taxon>Gigartinales</taxon>
        <taxon>Gigartinaceae</taxon>
        <taxon>Chondrus</taxon>
    </lineage>
</organism>
<protein>
    <recommendedName>
        <fullName evidence="3">Cytokinin riboside 5'-monophosphate phosphoribohydrolase</fullName>
    </recommendedName>
</protein>
<dbReference type="EMBL" id="HG001951">
    <property type="protein sequence ID" value="CDF38678.1"/>
    <property type="molecule type" value="Genomic_DNA"/>
</dbReference>
<evidence type="ECO:0000313" key="2">
    <source>
        <dbReference type="Proteomes" id="UP000012073"/>
    </source>
</evidence>
<dbReference type="OMA" id="HQKPIGL"/>
<dbReference type="PANTHER" id="PTHR31223:SF70">
    <property type="entry name" value="LOG FAMILY PROTEIN YJL055W"/>
    <property type="match status" value="1"/>
</dbReference>
<dbReference type="Gramene" id="CDF38678">
    <property type="protein sequence ID" value="CDF38678"/>
    <property type="gene ID" value="CHC_T00001062001"/>
</dbReference>
<reference evidence="2" key="1">
    <citation type="journal article" date="2013" name="Proc. Natl. Acad. Sci. U.S.A.">
        <title>Genome structure and metabolic features in the red seaweed Chondrus crispus shed light on evolution of the Archaeplastida.</title>
        <authorList>
            <person name="Collen J."/>
            <person name="Porcel B."/>
            <person name="Carre W."/>
            <person name="Ball S.G."/>
            <person name="Chaparro C."/>
            <person name="Tonon T."/>
            <person name="Barbeyron T."/>
            <person name="Michel G."/>
            <person name="Noel B."/>
            <person name="Valentin K."/>
            <person name="Elias M."/>
            <person name="Artiguenave F."/>
            <person name="Arun A."/>
            <person name="Aury J.M."/>
            <person name="Barbosa-Neto J.F."/>
            <person name="Bothwell J.H."/>
            <person name="Bouget F.Y."/>
            <person name="Brillet L."/>
            <person name="Cabello-Hurtado F."/>
            <person name="Capella-Gutierrez S."/>
            <person name="Charrier B."/>
            <person name="Cladiere L."/>
            <person name="Cock J.M."/>
            <person name="Coelho S.M."/>
            <person name="Colleoni C."/>
            <person name="Czjzek M."/>
            <person name="Da Silva C."/>
            <person name="Delage L."/>
            <person name="Denoeud F."/>
            <person name="Deschamps P."/>
            <person name="Dittami S.M."/>
            <person name="Gabaldon T."/>
            <person name="Gachon C.M."/>
            <person name="Groisillier A."/>
            <person name="Herve C."/>
            <person name="Jabbari K."/>
            <person name="Katinka M."/>
            <person name="Kloareg B."/>
            <person name="Kowalczyk N."/>
            <person name="Labadie K."/>
            <person name="Leblanc C."/>
            <person name="Lopez P.J."/>
            <person name="McLachlan D.H."/>
            <person name="Meslet-Cladiere L."/>
            <person name="Moustafa A."/>
            <person name="Nehr Z."/>
            <person name="Nyvall Collen P."/>
            <person name="Panaud O."/>
            <person name="Partensky F."/>
            <person name="Poulain J."/>
            <person name="Rensing S.A."/>
            <person name="Rousvoal S."/>
            <person name="Samson G."/>
            <person name="Symeonidi A."/>
            <person name="Weissenbach J."/>
            <person name="Zambounis A."/>
            <person name="Wincker P."/>
            <person name="Boyen C."/>
        </authorList>
    </citation>
    <scope>NUCLEOTIDE SEQUENCE [LARGE SCALE GENOMIC DNA]</scope>
    <source>
        <strain evidence="2">cv. Stackhouse</strain>
    </source>
</reference>
<dbReference type="KEGG" id="ccp:CHC_T00001062001"/>
<proteinExistence type="predicted"/>
<dbReference type="OrthoDB" id="414463at2759"/>
<evidence type="ECO:0008006" key="3">
    <source>
        <dbReference type="Google" id="ProtNLM"/>
    </source>
</evidence>
<dbReference type="SUPFAM" id="SSF102405">
    <property type="entry name" value="MCP/YpsA-like"/>
    <property type="match status" value="1"/>
</dbReference>
<dbReference type="InterPro" id="IPR005269">
    <property type="entry name" value="LOG"/>
</dbReference>
<dbReference type="GO" id="GO:0009691">
    <property type="term" value="P:cytokinin biosynthetic process"/>
    <property type="evidence" value="ECO:0007669"/>
    <property type="project" value="InterPro"/>
</dbReference>
<dbReference type="GO" id="GO:0016799">
    <property type="term" value="F:hydrolase activity, hydrolyzing N-glycosyl compounds"/>
    <property type="evidence" value="ECO:0007669"/>
    <property type="project" value="TreeGrafter"/>
</dbReference>
<accession>R7QLM2</accession>
<dbReference type="PhylomeDB" id="R7QLM2"/>
<sequence length="203" mass="22072">MSKVKRVTVYSASTENVPPKFKQHAYRLGQLMAENGWVQCNGGGDVGLMGASSRGALDAGGVVDCVILKIFVNGPNPLPFRTVKVATTMADRKAGLRENADAFVALPGGLGTLDELAEVLCARQLSFHQRPIVLVNTDGYFDALLQFIREGIRQNFVSEHILTAMGVADAPEQAIEFIKNYRPFKIDKTRLESTEMNAASANE</sequence>
<dbReference type="Proteomes" id="UP000012073">
    <property type="component" value="Unassembled WGS sequence"/>
</dbReference>
<dbReference type="Gene3D" id="3.40.50.450">
    <property type="match status" value="1"/>
</dbReference>
<dbReference type="GO" id="GO:0005829">
    <property type="term" value="C:cytosol"/>
    <property type="evidence" value="ECO:0007669"/>
    <property type="project" value="TreeGrafter"/>
</dbReference>
<keyword evidence="2" id="KW-1185">Reference proteome</keyword>
<evidence type="ECO:0000313" key="1">
    <source>
        <dbReference type="EMBL" id="CDF38678.1"/>
    </source>
</evidence>
<dbReference type="PANTHER" id="PTHR31223">
    <property type="entry name" value="LOG FAMILY PROTEIN YJL055W"/>
    <property type="match status" value="1"/>
</dbReference>
<name>R7QLM2_CHOCR</name>
<gene>
    <name evidence="1" type="ORF">CHC_T00001062001</name>
</gene>
<dbReference type="AlphaFoldDB" id="R7QLM2"/>
<dbReference type="Pfam" id="PF03641">
    <property type="entry name" value="Lysine_decarbox"/>
    <property type="match status" value="1"/>
</dbReference>
<dbReference type="RefSeq" id="XP_005718583.1">
    <property type="nucleotide sequence ID" value="XM_005718526.1"/>
</dbReference>
<dbReference type="STRING" id="2769.R7QLM2"/>
<dbReference type="InterPro" id="IPR031100">
    <property type="entry name" value="LOG_fam"/>
</dbReference>
<dbReference type="NCBIfam" id="TIGR00730">
    <property type="entry name" value="Rossman fold protein, TIGR00730 family"/>
    <property type="match status" value="1"/>
</dbReference>
<dbReference type="GeneID" id="17326297"/>